<sequence>MNRLFKRNYCKIVKDNYRECAPPKFKFFKDTIFNLSSGVGKSGVAIVRVSGPDSKLVLKELTKKSNIEPKERLATLSTFYHPKTNEQVDKGIFVWFPSPNSFTGEDVVEFHIHGGRAVISETLDAISSVDGTRPSEQGEFTRRAFENGKMDLTQIEGLSDLLDASTSYQKKIALKQMQGSIGQFYFSLRKDLIRASAYMEAFIDFGDDAEIDNETVEQSKRSIIAIRDKIQAHLDDGRRGERLRDGASIAIVGPPNSGKSSLINLLSNRKASIVSPIAGTTRDIVEVTLDIGGYPVVIGDTAGLRLSTNDIIEKEGIEMAKDRFNQSDIKLFLFDSNQLFNLDNNSNDNELENLLNFIDNETIIIFNKFDLIKNSSQDKWSQLKSNILEKIKTKNNLTNVQSIEISCNENIKIKELISLLKLNLSNMFEMNDQESPLLTRARYKQHLTECVESLDRYLYYCDEDIVIASEELRRALLSISAITHPVDLNDLLDVIFRDFCIGK</sequence>
<dbReference type="InterPro" id="IPR027368">
    <property type="entry name" value="MnmE_dom2"/>
</dbReference>
<dbReference type="NCBIfam" id="TIGR00231">
    <property type="entry name" value="small_GTP"/>
    <property type="match status" value="1"/>
</dbReference>
<dbReference type="InterPro" id="IPR004520">
    <property type="entry name" value="GTPase_MnmE"/>
</dbReference>
<gene>
    <name evidence="8" type="ORF">DICPUDRAFT_152248</name>
</gene>
<evidence type="ECO:0000256" key="6">
    <source>
        <dbReference type="RuleBase" id="RU003313"/>
    </source>
</evidence>
<comment type="subcellular location">
    <subcellularLocation>
        <location evidence="1">Mitochondrion</location>
    </subcellularLocation>
</comment>
<dbReference type="PANTHER" id="PTHR42714:SF2">
    <property type="entry name" value="TRNA MODIFICATION GTPASE GTPBP3, MITOCHONDRIAL"/>
    <property type="match status" value="1"/>
</dbReference>
<dbReference type="GO" id="GO:0005737">
    <property type="term" value="C:cytoplasm"/>
    <property type="evidence" value="ECO:0000318"/>
    <property type="project" value="GO_Central"/>
</dbReference>
<dbReference type="KEGG" id="dpp:DICPUDRAFT_152248"/>
<evidence type="ECO:0000256" key="4">
    <source>
        <dbReference type="ARBA" id="ARBA00022741"/>
    </source>
</evidence>
<dbReference type="NCBIfam" id="NF003661">
    <property type="entry name" value="PRK05291.1-3"/>
    <property type="match status" value="1"/>
</dbReference>
<dbReference type="GO" id="GO:0002098">
    <property type="term" value="P:tRNA wobble uridine modification"/>
    <property type="evidence" value="ECO:0000318"/>
    <property type="project" value="GO_Central"/>
</dbReference>
<dbReference type="InterPro" id="IPR031168">
    <property type="entry name" value="G_TrmE"/>
</dbReference>
<dbReference type="Gene3D" id="3.30.1360.120">
    <property type="entry name" value="Probable tRNA modification gtpase trme, domain 1"/>
    <property type="match status" value="1"/>
</dbReference>
<dbReference type="Gene3D" id="1.20.120.430">
    <property type="entry name" value="tRNA modification GTPase MnmE domain 2"/>
    <property type="match status" value="1"/>
</dbReference>
<dbReference type="PROSITE" id="PS51709">
    <property type="entry name" value="G_TRME"/>
    <property type="match status" value="1"/>
</dbReference>
<dbReference type="AlphaFoldDB" id="F0ZKV3"/>
<evidence type="ECO:0000256" key="3">
    <source>
        <dbReference type="ARBA" id="ARBA00022694"/>
    </source>
</evidence>
<dbReference type="GeneID" id="10501473"/>
<dbReference type="InterPro" id="IPR027266">
    <property type="entry name" value="TrmE/GcvT-like"/>
</dbReference>
<dbReference type="VEuPathDB" id="AmoebaDB:DICPUDRAFT_152248"/>
<dbReference type="OrthoDB" id="188276at2759"/>
<name>F0ZKV3_DICPU</name>
<evidence type="ECO:0000256" key="1">
    <source>
        <dbReference type="ARBA" id="ARBA00004173"/>
    </source>
</evidence>
<dbReference type="GO" id="GO:0005739">
    <property type="term" value="C:mitochondrion"/>
    <property type="evidence" value="ECO:0000318"/>
    <property type="project" value="GO_Central"/>
</dbReference>
<dbReference type="Pfam" id="PF01926">
    <property type="entry name" value="MMR_HSR1"/>
    <property type="match status" value="1"/>
</dbReference>
<proteinExistence type="inferred from homology"/>
<keyword evidence="3 6" id="KW-0819">tRNA processing</keyword>
<dbReference type="InterPro" id="IPR006073">
    <property type="entry name" value="GTP-bd"/>
</dbReference>
<accession>F0ZKV3</accession>
<reference evidence="9" key="1">
    <citation type="journal article" date="2011" name="Genome Biol.">
        <title>Comparative genomics of the social amoebae Dictyostelium discoideum and Dictyostelium purpureum.</title>
        <authorList>
            <consortium name="US DOE Joint Genome Institute (JGI-PGF)"/>
            <person name="Sucgang R."/>
            <person name="Kuo A."/>
            <person name="Tian X."/>
            <person name="Salerno W."/>
            <person name="Parikh A."/>
            <person name="Feasley C.L."/>
            <person name="Dalin E."/>
            <person name="Tu H."/>
            <person name="Huang E."/>
            <person name="Barry K."/>
            <person name="Lindquist E."/>
            <person name="Shapiro H."/>
            <person name="Bruce D."/>
            <person name="Schmutz J."/>
            <person name="Salamov A."/>
            <person name="Fey P."/>
            <person name="Gaudet P."/>
            <person name="Anjard C."/>
            <person name="Babu M.M."/>
            <person name="Basu S."/>
            <person name="Bushmanova Y."/>
            <person name="van der Wel H."/>
            <person name="Katoh-Kurasawa M."/>
            <person name="Dinh C."/>
            <person name="Coutinho P.M."/>
            <person name="Saito T."/>
            <person name="Elias M."/>
            <person name="Schaap P."/>
            <person name="Kay R.R."/>
            <person name="Henrissat B."/>
            <person name="Eichinger L."/>
            <person name="Rivero F."/>
            <person name="Putnam N.H."/>
            <person name="West C.M."/>
            <person name="Loomis W.F."/>
            <person name="Chisholm R.L."/>
            <person name="Shaulsky G."/>
            <person name="Strassmann J.E."/>
            <person name="Queller D.C."/>
            <person name="Kuspa A."/>
            <person name="Grigoriev I.V."/>
        </authorList>
    </citation>
    <scope>NUCLEOTIDE SEQUENCE [LARGE SCALE GENOMIC DNA]</scope>
    <source>
        <strain evidence="9">QSDP1</strain>
    </source>
</reference>
<comment type="similarity">
    <text evidence="2 6">Belongs to the TRAFAC class TrmE-Era-EngA-EngB-Septin-like GTPase superfamily. TrmE GTPase family.</text>
</comment>
<dbReference type="Gene3D" id="3.40.50.300">
    <property type="entry name" value="P-loop containing nucleotide triphosphate hydrolases"/>
    <property type="match status" value="1"/>
</dbReference>
<dbReference type="GO" id="GO:0030488">
    <property type="term" value="P:tRNA methylation"/>
    <property type="evidence" value="ECO:0000318"/>
    <property type="project" value="GO_Central"/>
</dbReference>
<dbReference type="GO" id="GO:0005525">
    <property type="term" value="F:GTP binding"/>
    <property type="evidence" value="ECO:0007669"/>
    <property type="project" value="UniProtKB-KW"/>
</dbReference>
<dbReference type="InterPro" id="IPR025867">
    <property type="entry name" value="MnmE_helical"/>
</dbReference>
<dbReference type="GO" id="GO:0003924">
    <property type="term" value="F:GTPase activity"/>
    <property type="evidence" value="ECO:0007669"/>
    <property type="project" value="InterPro"/>
</dbReference>
<dbReference type="InParanoid" id="F0ZKV3"/>
<dbReference type="InterPro" id="IPR005225">
    <property type="entry name" value="Small_GTP-bd"/>
</dbReference>
<dbReference type="Pfam" id="PF12631">
    <property type="entry name" value="MnmE_helical"/>
    <property type="match status" value="1"/>
</dbReference>
<organism evidence="8 9">
    <name type="scientific">Dictyostelium purpureum</name>
    <name type="common">Slime mold</name>
    <dbReference type="NCBI Taxonomy" id="5786"/>
    <lineage>
        <taxon>Eukaryota</taxon>
        <taxon>Amoebozoa</taxon>
        <taxon>Evosea</taxon>
        <taxon>Eumycetozoa</taxon>
        <taxon>Dictyostelia</taxon>
        <taxon>Dictyosteliales</taxon>
        <taxon>Dictyosteliaceae</taxon>
        <taxon>Dictyostelium</taxon>
    </lineage>
</organism>
<dbReference type="RefSeq" id="XP_003288056.1">
    <property type="nucleotide sequence ID" value="XM_003288008.1"/>
</dbReference>
<evidence type="ECO:0000313" key="9">
    <source>
        <dbReference type="Proteomes" id="UP000001064"/>
    </source>
</evidence>
<dbReference type="InterPro" id="IPR018948">
    <property type="entry name" value="GTP-bd_TrmE_N"/>
</dbReference>
<evidence type="ECO:0000256" key="2">
    <source>
        <dbReference type="ARBA" id="ARBA00011043"/>
    </source>
</evidence>
<dbReference type="STRING" id="5786.F0ZKV3"/>
<keyword evidence="4 6" id="KW-0547">Nucleotide-binding</keyword>
<dbReference type="FunFam" id="3.30.1360.120:FF:000007">
    <property type="entry name" value="tRNA modification GTPase GTPBP3, mitochondrial"/>
    <property type="match status" value="1"/>
</dbReference>
<evidence type="ECO:0000256" key="5">
    <source>
        <dbReference type="ARBA" id="ARBA00023134"/>
    </source>
</evidence>
<dbReference type="EMBL" id="GL871060">
    <property type="protein sequence ID" value="EGC35443.1"/>
    <property type="molecule type" value="Genomic_DNA"/>
</dbReference>
<dbReference type="NCBIfam" id="TIGR00450">
    <property type="entry name" value="mnmE_trmE_thdF"/>
    <property type="match status" value="1"/>
</dbReference>
<keyword evidence="9" id="KW-1185">Reference proteome</keyword>
<dbReference type="Pfam" id="PF10396">
    <property type="entry name" value="TrmE_N"/>
    <property type="match status" value="1"/>
</dbReference>
<dbReference type="PANTHER" id="PTHR42714">
    <property type="entry name" value="TRNA MODIFICATION GTPASE GTPBP3"/>
    <property type="match status" value="1"/>
</dbReference>
<keyword evidence="5 6" id="KW-0342">GTP-binding</keyword>
<dbReference type="InterPro" id="IPR027417">
    <property type="entry name" value="P-loop_NTPase"/>
</dbReference>
<dbReference type="Proteomes" id="UP000001064">
    <property type="component" value="Unassembled WGS sequence"/>
</dbReference>
<dbReference type="CDD" id="cd04164">
    <property type="entry name" value="trmE"/>
    <property type="match status" value="1"/>
</dbReference>
<evidence type="ECO:0000313" key="8">
    <source>
        <dbReference type="EMBL" id="EGC35443.1"/>
    </source>
</evidence>
<dbReference type="OMA" id="EFHCHGG"/>
<dbReference type="FunCoup" id="F0ZKV3">
    <property type="interactions" value="331"/>
</dbReference>
<dbReference type="SUPFAM" id="SSF52540">
    <property type="entry name" value="P-loop containing nucleoside triphosphate hydrolases"/>
    <property type="match status" value="1"/>
</dbReference>
<dbReference type="HAMAP" id="MF_00379">
    <property type="entry name" value="GTPase_MnmE"/>
    <property type="match status" value="1"/>
</dbReference>
<dbReference type="CDD" id="cd14858">
    <property type="entry name" value="TrmE_N"/>
    <property type="match status" value="1"/>
</dbReference>
<dbReference type="SUPFAM" id="SSF116878">
    <property type="entry name" value="TrmE connector domain"/>
    <property type="match status" value="1"/>
</dbReference>
<evidence type="ECO:0000259" key="7">
    <source>
        <dbReference type="PROSITE" id="PS51709"/>
    </source>
</evidence>
<dbReference type="eggNOG" id="KOG1191">
    <property type="taxonomic scope" value="Eukaryota"/>
</dbReference>
<protein>
    <recommendedName>
        <fullName evidence="7">TrmE-type G domain-containing protein</fullName>
    </recommendedName>
</protein>
<feature type="domain" description="TrmE-type G" evidence="7">
    <location>
        <begin position="246"/>
        <end position="425"/>
    </location>
</feature>